<dbReference type="Gene3D" id="1.10.10.10">
    <property type="entry name" value="Winged helix-like DNA-binding domain superfamily/Winged helix DNA-binding domain"/>
    <property type="match status" value="2"/>
</dbReference>
<keyword evidence="7 11" id="KW-0804">Transcription</keyword>
<dbReference type="SUPFAM" id="SSF46785">
    <property type="entry name" value="Winged helix' DNA-binding domain"/>
    <property type="match status" value="2"/>
</dbReference>
<dbReference type="PANTHER" id="PTHR12081:SF40">
    <property type="entry name" value="TRANSCRIPTION FACTOR E2F8"/>
    <property type="match status" value="1"/>
</dbReference>
<dbReference type="SMART" id="SM01372">
    <property type="entry name" value="E2F_TDP"/>
    <property type="match status" value="2"/>
</dbReference>
<protein>
    <recommendedName>
        <fullName evidence="10">Transcription factor E2F8</fullName>
    </recommendedName>
</protein>
<comment type="similarity">
    <text evidence="2 11">Belongs to the E2F/DP family.</text>
</comment>
<keyword evidence="4 11" id="KW-0805">Transcription regulation</keyword>
<evidence type="ECO:0000256" key="6">
    <source>
        <dbReference type="ARBA" id="ARBA00023159"/>
    </source>
</evidence>
<reference evidence="14 15" key="1">
    <citation type="submission" date="2019-09" db="EMBL/GenBank/DDBJ databases">
        <title>Bird 10,000 Genomes (B10K) Project - Family phase.</title>
        <authorList>
            <person name="Zhang G."/>
        </authorList>
    </citation>
    <scope>NUCLEOTIDE SEQUENCE [LARGE SCALE GENOMIC DNA]</scope>
    <source>
        <strain evidence="14">B10K-DU-001-53</strain>
        <tissue evidence="14">Muscle</tissue>
    </source>
</reference>
<feature type="region of interest" description="Disordered" evidence="12">
    <location>
        <begin position="712"/>
        <end position="735"/>
    </location>
</feature>
<evidence type="ECO:0000313" key="14">
    <source>
        <dbReference type="EMBL" id="NXJ09369.1"/>
    </source>
</evidence>
<keyword evidence="9" id="KW-0131">Cell cycle</keyword>
<evidence type="ECO:0000256" key="12">
    <source>
        <dbReference type="SAM" id="MobiDB-lite"/>
    </source>
</evidence>
<dbReference type="GO" id="GO:0045892">
    <property type="term" value="P:negative regulation of DNA-templated transcription"/>
    <property type="evidence" value="ECO:0007669"/>
    <property type="project" value="UniProtKB-ARBA"/>
</dbReference>
<feature type="domain" description="E2F/DP family winged-helix DNA-binding" evidence="13">
    <location>
        <begin position="74"/>
        <end position="143"/>
    </location>
</feature>
<keyword evidence="6" id="KW-0010">Activator</keyword>
<keyword evidence="15" id="KW-1185">Reference proteome</keyword>
<dbReference type="FunFam" id="1.10.10.10:FF:000100">
    <property type="entry name" value="E2F transcription factor 8"/>
    <property type="match status" value="1"/>
</dbReference>
<comment type="caution">
    <text evidence="14">The sequence shown here is derived from an EMBL/GenBank/DDBJ whole genome shotgun (WGS) entry which is preliminary data.</text>
</comment>
<organism evidence="14 15">
    <name type="scientific">Odontophorus gujanensis</name>
    <name type="common">marbled wood quail</name>
    <dbReference type="NCBI Taxonomy" id="886794"/>
    <lineage>
        <taxon>Eukaryota</taxon>
        <taxon>Metazoa</taxon>
        <taxon>Chordata</taxon>
        <taxon>Craniata</taxon>
        <taxon>Vertebrata</taxon>
        <taxon>Euteleostomi</taxon>
        <taxon>Archelosauria</taxon>
        <taxon>Archosauria</taxon>
        <taxon>Dinosauria</taxon>
        <taxon>Saurischia</taxon>
        <taxon>Theropoda</taxon>
        <taxon>Coelurosauria</taxon>
        <taxon>Aves</taxon>
        <taxon>Neognathae</taxon>
        <taxon>Galloanserae</taxon>
        <taxon>Galliformes</taxon>
        <taxon>Odontophoridae</taxon>
        <taxon>Odontophorus</taxon>
    </lineage>
</organism>
<dbReference type="InterPro" id="IPR036388">
    <property type="entry name" value="WH-like_DNA-bd_sf"/>
</dbReference>
<keyword evidence="8 11" id="KW-0539">Nucleus</keyword>
<evidence type="ECO:0000256" key="11">
    <source>
        <dbReference type="RuleBase" id="RU003796"/>
    </source>
</evidence>
<feature type="domain" description="E2F/DP family winged-helix DNA-binding" evidence="13">
    <location>
        <begin position="217"/>
        <end position="302"/>
    </location>
</feature>
<evidence type="ECO:0000256" key="7">
    <source>
        <dbReference type="ARBA" id="ARBA00023163"/>
    </source>
</evidence>
<feature type="compositionally biased region" description="Polar residues" evidence="12">
    <location>
        <begin position="712"/>
        <end position="724"/>
    </location>
</feature>
<comment type="subcellular location">
    <subcellularLocation>
        <location evidence="1 11">Nucleus</location>
    </subcellularLocation>
</comment>
<feature type="region of interest" description="Disordered" evidence="12">
    <location>
        <begin position="1"/>
        <end position="31"/>
    </location>
</feature>
<dbReference type="GO" id="GO:0045935">
    <property type="term" value="P:positive regulation of nucleobase-containing compound metabolic process"/>
    <property type="evidence" value="ECO:0007669"/>
    <property type="project" value="UniProtKB-ARBA"/>
</dbReference>
<feature type="compositionally biased region" description="Basic and acidic residues" evidence="12">
    <location>
        <begin position="53"/>
        <end position="69"/>
    </location>
</feature>
<dbReference type="InterPro" id="IPR003316">
    <property type="entry name" value="E2F_WHTH_DNA-bd_dom"/>
</dbReference>
<evidence type="ECO:0000256" key="4">
    <source>
        <dbReference type="ARBA" id="ARBA00023015"/>
    </source>
</evidence>
<feature type="region of interest" description="Disordered" evidence="12">
    <location>
        <begin position="426"/>
        <end position="448"/>
    </location>
</feature>
<dbReference type="Proteomes" id="UP000522663">
    <property type="component" value="Unassembled WGS sequence"/>
</dbReference>
<evidence type="ECO:0000256" key="10">
    <source>
        <dbReference type="ARBA" id="ARBA00039673"/>
    </source>
</evidence>
<feature type="region of interest" description="Disordered" evidence="12">
    <location>
        <begin position="53"/>
        <end position="76"/>
    </location>
</feature>
<name>A0A7K9YK57_9GALL</name>
<dbReference type="FunFam" id="1.10.10.10:FF:000073">
    <property type="entry name" value="E2F transcription factor 8"/>
    <property type="match status" value="1"/>
</dbReference>
<evidence type="ECO:0000256" key="2">
    <source>
        <dbReference type="ARBA" id="ARBA00010940"/>
    </source>
</evidence>
<dbReference type="InterPro" id="IPR015633">
    <property type="entry name" value="E2F"/>
</dbReference>
<dbReference type="GO" id="GO:0000978">
    <property type="term" value="F:RNA polymerase II cis-regulatory region sequence-specific DNA binding"/>
    <property type="evidence" value="ECO:0007669"/>
    <property type="project" value="InterPro"/>
</dbReference>
<dbReference type="InterPro" id="IPR036390">
    <property type="entry name" value="WH_DNA-bd_sf"/>
</dbReference>
<gene>
    <name evidence="14" type="primary">E2f8</name>
    <name evidence="14" type="ORF">ODOGUJ_R09147</name>
</gene>
<feature type="non-terminal residue" evidence="14">
    <location>
        <position position="1"/>
    </location>
</feature>
<feature type="region of interest" description="Disordered" evidence="12">
    <location>
        <begin position="357"/>
        <end position="389"/>
    </location>
</feature>
<dbReference type="GO" id="GO:0000981">
    <property type="term" value="F:DNA-binding transcription factor activity, RNA polymerase II-specific"/>
    <property type="evidence" value="ECO:0007669"/>
    <property type="project" value="TreeGrafter"/>
</dbReference>
<keyword evidence="3" id="KW-0678">Repressor</keyword>
<keyword evidence="5 11" id="KW-0238">DNA-binding</keyword>
<proteinExistence type="inferred from homology"/>
<evidence type="ECO:0000256" key="3">
    <source>
        <dbReference type="ARBA" id="ARBA00022491"/>
    </source>
</evidence>
<dbReference type="GO" id="GO:0010604">
    <property type="term" value="P:positive regulation of macromolecule metabolic process"/>
    <property type="evidence" value="ECO:0007669"/>
    <property type="project" value="UniProtKB-ARBA"/>
</dbReference>
<feature type="non-terminal residue" evidence="14">
    <location>
        <position position="735"/>
    </location>
</feature>
<evidence type="ECO:0000256" key="8">
    <source>
        <dbReference type="ARBA" id="ARBA00023242"/>
    </source>
</evidence>
<dbReference type="Pfam" id="PF02319">
    <property type="entry name" value="WHD_E2F_TDP"/>
    <property type="match status" value="2"/>
</dbReference>
<dbReference type="EMBL" id="VXAB01006300">
    <property type="protein sequence ID" value="NXJ09369.1"/>
    <property type="molecule type" value="Genomic_DNA"/>
</dbReference>
<evidence type="ECO:0000259" key="13">
    <source>
        <dbReference type="SMART" id="SM01372"/>
    </source>
</evidence>
<evidence type="ECO:0000256" key="9">
    <source>
        <dbReference type="ARBA" id="ARBA00023306"/>
    </source>
</evidence>
<dbReference type="OrthoDB" id="5318at2759"/>
<evidence type="ECO:0000313" key="15">
    <source>
        <dbReference type="Proteomes" id="UP000522663"/>
    </source>
</evidence>
<feature type="compositionally biased region" description="Polar residues" evidence="12">
    <location>
        <begin position="370"/>
        <end position="389"/>
    </location>
</feature>
<evidence type="ECO:0000256" key="5">
    <source>
        <dbReference type="ARBA" id="ARBA00023125"/>
    </source>
</evidence>
<dbReference type="AlphaFoldDB" id="A0A7K9YK57"/>
<evidence type="ECO:0000256" key="1">
    <source>
        <dbReference type="ARBA" id="ARBA00004123"/>
    </source>
</evidence>
<dbReference type="GO" id="GO:0090575">
    <property type="term" value="C:RNA polymerase II transcription regulator complex"/>
    <property type="evidence" value="ECO:0007669"/>
    <property type="project" value="TreeGrafter"/>
</dbReference>
<accession>A0A7K9YK57</accession>
<dbReference type="PANTHER" id="PTHR12081">
    <property type="entry name" value="TRANSCRIPTION FACTOR E2F"/>
    <property type="match status" value="1"/>
</dbReference>
<dbReference type="GO" id="GO:0002040">
    <property type="term" value="P:sprouting angiogenesis"/>
    <property type="evidence" value="ECO:0007669"/>
    <property type="project" value="UniProtKB-ARBA"/>
</dbReference>
<sequence length="735" mass="80625">PDAPLRTPPKQAGCCQPLATPPKPGAALPAEPWTPTANLKVLIRAASPEIRSRELSRCQEHSAGDERGRPQKTRREKSLGSLCHKFLARYPDYPSAEENYYICLDEVAEELKFERRRIYDIVHVLESLHMVSRLAQNKYIWHGKHHLAKTLQTLKKAGEENKYMLLIETIKKREYKFDLDGKRSEEVLRSFSTSEQAEMCSVELPGMEFRAASVNSKKDKSLRLMSQKFVMLFLVSTPQIISLEVAAEILIVDQLEDFDKSKFKTKIRRVYDIANVLSSLQLIKKVYITEERGRKPAFKWTGPEVTPNTQATKLETTPAPCISHISESTTTVQQCAKNLFPSRGKQNFTRHPSLMKLLGSTESNRRKIQSAPTSPVKISTAGTDENVSVDTSETAQLAAVPQHQLEGPKTPKEVTKNLLGSTLEHSVPQPEAAPRANTHNAAPPPKSLITQPLSALPPSHCSALPVTLPQPHSGASDAVYLPPFQAHAVTTYGPSFMPLPCANVTGIKSTNPKALHEMTTREGDNCTAAADPGKAMAAQERCESSSKRCLKRSQALQENNLMIKMHRSNEESLDSAMTFFPSGYLIPLTQCTQHSNKACLLNRENTGICSLQHPGTYSSPTAGVIPMTASELTAVNIPAFQITSLNITLTPTSIATAPVLSNSCLNSGNVSSVPNPGSSLLDFALQHGRLIAAGVQVPPNPVLQHIPTPLQPESINHSSQNVTLQEKVRNSGLQL</sequence>